<evidence type="ECO:0000313" key="1">
    <source>
        <dbReference type="EMBL" id="EFV81306.1"/>
    </source>
</evidence>
<comment type="caution">
    <text evidence="1">The sequence shown here is derived from an EMBL/GenBank/DDBJ whole genome shotgun (WGS) entry which is preliminary data.</text>
</comment>
<sequence>MTMTFVSTHSRLKAAGKVERVVQSVKVVSTHSRLKAAGASLKSLATSSFANLISLSTQEKREREYNTAFSVTPAFTIS</sequence>
<reference evidence="1 2" key="1">
    <citation type="submission" date="2010-12" db="EMBL/GenBank/DDBJ databases">
        <title>The Genome Sequence of Neisseria mucosa strain C102.</title>
        <authorList>
            <consortium name="The Broad Institute Genome Sequencing Platform"/>
            <person name="Earl A."/>
            <person name="Ward D."/>
            <person name="Feldgarden M."/>
            <person name="Gevers D."/>
            <person name="Sibley C.D."/>
            <person name="Field T.R."/>
            <person name="Grinwis M."/>
            <person name="Eshaghurshan C.S."/>
            <person name="Surette M."/>
            <person name="Young S.K."/>
            <person name="Zeng Q."/>
            <person name="Gargeya S."/>
            <person name="Fitzgerald M."/>
            <person name="Haas B."/>
            <person name="Abouelleil A."/>
            <person name="Alvarado L."/>
            <person name="Arachchi H.M."/>
            <person name="Berlin A."/>
            <person name="Brown A."/>
            <person name="Chapman S.B."/>
            <person name="Chen Z."/>
            <person name="Dunbar C."/>
            <person name="Freedman E."/>
            <person name="Gearin G."/>
            <person name="Gellesch M."/>
            <person name="Goldberg J."/>
            <person name="Griggs A."/>
            <person name="Gujja S."/>
            <person name="Heilman E."/>
            <person name="Heiman D."/>
            <person name="Howarth C."/>
            <person name="Larson L."/>
            <person name="Lui A."/>
            <person name="MacDonald P.J.P."/>
            <person name="Mehta T."/>
            <person name="Montmayeur A."/>
            <person name="Murphy C."/>
            <person name="Neiman D."/>
            <person name="Pearson M."/>
            <person name="Priest M."/>
            <person name="Roberts A."/>
            <person name="Saif S."/>
            <person name="Shea T."/>
            <person name="Shenoy N."/>
            <person name="Sisk P."/>
            <person name="Stolte C."/>
            <person name="Sykes S."/>
            <person name="White J."/>
            <person name="Yandava C."/>
            <person name="Nusbaum C."/>
            <person name="Birren B."/>
        </authorList>
    </citation>
    <scope>NUCLEOTIDE SEQUENCE [LARGE SCALE GENOMIC DNA]</scope>
    <source>
        <strain evidence="1 2">C102</strain>
    </source>
</reference>
<dbReference type="EMBL" id="ACRG01000003">
    <property type="protein sequence ID" value="EFV81306.1"/>
    <property type="molecule type" value="Genomic_DNA"/>
</dbReference>
<proteinExistence type="predicted"/>
<gene>
    <name evidence="1" type="ORF">HMPREF0604_00391</name>
</gene>
<keyword evidence="2" id="KW-1185">Reference proteome</keyword>
<accession>A0ABP2KEK4</accession>
<protein>
    <submittedName>
        <fullName evidence="1">Prenyltransferase/squalene oxidase</fullName>
    </submittedName>
</protein>
<name>A0ABP2KEK4_NEIMU</name>
<organism evidence="1 2">
    <name type="scientific">Neisseria mucosa C102</name>
    <dbReference type="NCBI Taxonomy" id="435832"/>
    <lineage>
        <taxon>Bacteria</taxon>
        <taxon>Pseudomonadati</taxon>
        <taxon>Pseudomonadota</taxon>
        <taxon>Betaproteobacteria</taxon>
        <taxon>Neisseriales</taxon>
        <taxon>Neisseriaceae</taxon>
        <taxon>Neisseria</taxon>
    </lineage>
</organism>
<evidence type="ECO:0000313" key="2">
    <source>
        <dbReference type="Proteomes" id="UP000003612"/>
    </source>
</evidence>
<dbReference type="Proteomes" id="UP000003612">
    <property type="component" value="Unassembled WGS sequence"/>
</dbReference>